<proteinExistence type="predicted"/>
<keyword evidence="1" id="KW-0472">Membrane</keyword>
<dbReference type="EMBL" id="CP035758">
    <property type="protein sequence ID" value="QBD82442.1"/>
    <property type="molecule type" value="Genomic_DNA"/>
</dbReference>
<dbReference type="PANTHER" id="PTHR30121:SF6">
    <property type="entry name" value="SLR6007 PROTEIN"/>
    <property type="match status" value="1"/>
</dbReference>
<evidence type="ECO:0000256" key="1">
    <source>
        <dbReference type="SAM" id="Phobius"/>
    </source>
</evidence>
<dbReference type="SUPFAM" id="SSF52540">
    <property type="entry name" value="P-loop containing nucleoside triphosphate hydrolases"/>
    <property type="match status" value="1"/>
</dbReference>
<dbReference type="InterPro" id="IPR027417">
    <property type="entry name" value="P-loop_NTPase"/>
</dbReference>
<evidence type="ECO:0000313" key="4">
    <source>
        <dbReference type="Proteomes" id="UP000290365"/>
    </source>
</evidence>
<gene>
    <name evidence="3" type="ORF">EPA93_43295</name>
</gene>
<keyword evidence="4" id="KW-1185">Reference proteome</keyword>
<sequence>MRGAMMRANNKVELTLLLDQQPRILFGMTFRQLLILSCGLAIGFSIWQWQPISSSVLLGAVCMVPVIVTTLLFAFLTVRGRSLGEWILIVFVWMLTPEQLKIYKIKEIRDHVVVLDGAREQYQAIMRVEGKNFELLSDADQAAIIEIFQRFLNGLSYPISIYVRIAPLSYHISTLVPSQPTPLLRSVYAHYLSFLSLHISEKQPVEVMYYLNVSATDKEQLNARVNEICRMLSHLSIHRLDTNDLISFYNLLLPNKMEPVAQDGTGRFLDVLKPEPIYVTSKWLEMEGMQHRYIACVTIQLPKNVHNAWLRHVIQAYEPHVDLYIHYQPQESSLMVKFLRRKAIELGGSLRVAEKYGENSNFITRRALKEVEHVRDELLQGSHLYAVTFLVFVRASSCEELKERIKRIRLVLRSLDFRASPLTFQHQQAFLSFCYGYSSMNKGHLLTTEGTASFYPFVEQTLTSKEGVLLGTSSKSIVFIDPFKGRLNANMAILGVPGSGKSFALKVILARLAAVSAVAIDIIDVEGEYRGWTKFVGAAHVQITSNNFGINPLEFQSPQNNLNEKFTTLLHFFEILIGEAGTLSQREKVLLSQSLNETYKEHSMANDPKKPVPSMETFARHLRNRDEELYLRLLPYVHLFPGKTEIPNHVQHVVYDMLDLNEELRPAIIFLVTNRLWNNLREARWKEEARHLVVIDEAWFLTKFKQGSAFLEEFARRIRKYGGGLWISTQQQEDIFSSEAGKNLLSLCNTKLIFKQDISGIRAIRDTLNLSEAQMRYVQTAAIGQAIYLTDKATSTIDIIASEREAMMAASTRRQNSQI</sequence>
<evidence type="ECO:0000313" key="3">
    <source>
        <dbReference type="EMBL" id="QBD82442.1"/>
    </source>
</evidence>
<dbReference type="PANTHER" id="PTHR30121">
    <property type="entry name" value="UNCHARACTERIZED PROTEIN YJGR-RELATED"/>
    <property type="match status" value="1"/>
</dbReference>
<feature type="domain" description="Helicase HerA central" evidence="2">
    <location>
        <begin position="475"/>
        <end position="616"/>
    </location>
</feature>
<dbReference type="Pfam" id="PF12666">
    <property type="entry name" value="PrgI"/>
    <property type="match status" value="1"/>
</dbReference>
<reference evidence="3 4" key="1">
    <citation type="submission" date="2019-01" db="EMBL/GenBank/DDBJ databases">
        <title>Ktedonosporobacter rubrisoli SCAWS-G2.</title>
        <authorList>
            <person name="Huang Y."/>
            <person name="Yan B."/>
        </authorList>
    </citation>
    <scope>NUCLEOTIDE SEQUENCE [LARGE SCALE GENOMIC DNA]</scope>
    <source>
        <strain evidence="3 4">SCAWS-G2</strain>
    </source>
</reference>
<dbReference type="InterPro" id="IPR051162">
    <property type="entry name" value="T4SS_component"/>
</dbReference>
<organism evidence="3 4">
    <name type="scientific">Ktedonosporobacter rubrisoli</name>
    <dbReference type="NCBI Taxonomy" id="2509675"/>
    <lineage>
        <taxon>Bacteria</taxon>
        <taxon>Bacillati</taxon>
        <taxon>Chloroflexota</taxon>
        <taxon>Ktedonobacteria</taxon>
        <taxon>Ktedonobacterales</taxon>
        <taxon>Ktedonosporobacteraceae</taxon>
        <taxon>Ktedonosporobacter</taxon>
    </lineage>
</organism>
<dbReference type="InterPro" id="IPR002789">
    <property type="entry name" value="HerA_central"/>
</dbReference>
<name>A0A4P6K3B2_KTERU</name>
<evidence type="ECO:0000259" key="2">
    <source>
        <dbReference type="Pfam" id="PF01935"/>
    </source>
</evidence>
<dbReference type="CDD" id="cd01127">
    <property type="entry name" value="TrwB_TraG_TraD_VirD4"/>
    <property type="match status" value="1"/>
</dbReference>
<dbReference type="InterPro" id="IPR024414">
    <property type="entry name" value="Uncharacterised_PrgI"/>
</dbReference>
<protein>
    <submittedName>
        <fullName evidence="3">PrgI family protein</fullName>
    </submittedName>
</protein>
<dbReference type="Gene3D" id="1.10.8.730">
    <property type="match status" value="1"/>
</dbReference>
<dbReference type="KEGG" id="kbs:EPA93_43295"/>
<dbReference type="Pfam" id="PF01935">
    <property type="entry name" value="DUF87"/>
    <property type="match status" value="1"/>
</dbReference>
<dbReference type="AlphaFoldDB" id="A0A4P6K3B2"/>
<accession>A0A4P6K3B2</accession>
<keyword evidence="1" id="KW-1133">Transmembrane helix</keyword>
<dbReference type="OrthoDB" id="9804380at2"/>
<dbReference type="Pfam" id="PF12846">
    <property type="entry name" value="AAA_10"/>
    <property type="match status" value="1"/>
</dbReference>
<feature type="transmembrane region" description="Helical" evidence="1">
    <location>
        <begin position="33"/>
        <end position="50"/>
    </location>
</feature>
<feature type="transmembrane region" description="Helical" evidence="1">
    <location>
        <begin position="83"/>
        <end position="100"/>
    </location>
</feature>
<feature type="transmembrane region" description="Helical" evidence="1">
    <location>
        <begin position="56"/>
        <end position="76"/>
    </location>
</feature>
<keyword evidence="1" id="KW-0812">Transmembrane</keyword>
<dbReference type="Proteomes" id="UP000290365">
    <property type="component" value="Chromosome"/>
</dbReference>
<dbReference type="Gene3D" id="3.40.50.300">
    <property type="entry name" value="P-loop containing nucleotide triphosphate hydrolases"/>
    <property type="match status" value="1"/>
</dbReference>